<dbReference type="InterPro" id="IPR018035">
    <property type="entry name" value="Flagellar_FliH/T3SS_HrpE"/>
</dbReference>
<evidence type="ECO:0000259" key="8">
    <source>
        <dbReference type="Pfam" id="PF02108"/>
    </source>
</evidence>
<keyword evidence="9" id="KW-0969">Cilium</keyword>
<keyword evidence="7" id="KW-1006">Bacterial flagellum protein export</keyword>
<keyword evidence="9" id="KW-0966">Cell projection</keyword>
<dbReference type="Proteomes" id="UP000054877">
    <property type="component" value="Unassembled WGS sequence"/>
</dbReference>
<dbReference type="Pfam" id="PF02108">
    <property type="entry name" value="FliH"/>
    <property type="match status" value="1"/>
</dbReference>
<proteinExistence type="inferred from homology"/>
<dbReference type="AlphaFoldDB" id="A0A0W0Z9J4"/>
<protein>
    <recommendedName>
        <fullName evidence="3">Flagellar assembly protein FliH</fullName>
    </recommendedName>
</protein>
<evidence type="ECO:0000256" key="5">
    <source>
        <dbReference type="ARBA" id="ARBA00022795"/>
    </source>
</evidence>
<dbReference type="GO" id="GO:0015031">
    <property type="term" value="P:protein transport"/>
    <property type="evidence" value="ECO:0007669"/>
    <property type="project" value="UniProtKB-KW"/>
</dbReference>
<comment type="function">
    <text evidence="1">Needed for flagellar regrowth and assembly.</text>
</comment>
<evidence type="ECO:0000256" key="7">
    <source>
        <dbReference type="ARBA" id="ARBA00023225"/>
    </source>
</evidence>
<keyword evidence="4" id="KW-0813">Transport</keyword>
<dbReference type="STRING" id="452.Lspi_0493"/>
<keyword evidence="10" id="KW-1185">Reference proteome</keyword>
<keyword evidence="6" id="KW-0653">Protein transport</keyword>
<dbReference type="PATRIC" id="fig|452.5.peg.543"/>
<comment type="similarity">
    <text evidence="2">Belongs to the FliH family.</text>
</comment>
<feature type="domain" description="Flagellar assembly protein FliH/Type III secretion system HrpE" evidence="8">
    <location>
        <begin position="69"/>
        <end position="193"/>
    </location>
</feature>
<dbReference type="EMBL" id="LNYX01000005">
    <property type="protein sequence ID" value="KTD65781.1"/>
    <property type="molecule type" value="Genomic_DNA"/>
</dbReference>
<evidence type="ECO:0000256" key="1">
    <source>
        <dbReference type="ARBA" id="ARBA00003041"/>
    </source>
</evidence>
<name>A0A0W0Z9J4_LEGSP</name>
<evidence type="ECO:0000256" key="3">
    <source>
        <dbReference type="ARBA" id="ARBA00016507"/>
    </source>
</evidence>
<dbReference type="GO" id="GO:0044781">
    <property type="term" value="P:bacterial-type flagellum organization"/>
    <property type="evidence" value="ECO:0007669"/>
    <property type="project" value="UniProtKB-KW"/>
</dbReference>
<dbReference type="GO" id="GO:0005829">
    <property type="term" value="C:cytosol"/>
    <property type="evidence" value="ECO:0007669"/>
    <property type="project" value="TreeGrafter"/>
</dbReference>
<evidence type="ECO:0000256" key="2">
    <source>
        <dbReference type="ARBA" id="ARBA00006602"/>
    </source>
</evidence>
<gene>
    <name evidence="9" type="primary">fliH</name>
    <name evidence="9" type="ORF">Lspi_0493</name>
</gene>
<keyword evidence="5" id="KW-1005">Bacterial flagellum biogenesis</keyword>
<keyword evidence="9" id="KW-0282">Flagellum</keyword>
<evidence type="ECO:0000313" key="9">
    <source>
        <dbReference type="EMBL" id="KTD65781.1"/>
    </source>
</evidence>
<dbReference type="InterPro" id="IPR051472">
    <property type="entry name" value="T3SS_Stator/FliH"/>
</dbReference>
<evidence type="ECO:0000256" key="6">
    <source>
        <dbReference type="ARBA" id="ARBA00022927"/>
    </source>
</evidence>
<sequence length="209" mass="24144">MSKDFQPFHEESGKKEFQVWEYTPVEKSDPPVVNEQIEFAIECERLRNEAKNQGYEEGLQQAASEMEALKKELRDWISFIRNPVQLVDKALSQEIVKTILWICETCIGIEISHQPEKLLVLFEEIKKELPALKKNQQMMMNPDDVEWLKGQLGQKHKDILAVLVADPGLTRGDFYLKSEHGELDGTLKKRLQNLIHAHLAPYAGEMDDE</sequence>
<evidence type="ECO:0000313" key="10">
    <source>
        <dbReference type="Proteomes" id="UP000054877"/>
    </source>
</evidence>
<evidence type="ECO:0000256" key="4">
    <source>
        <dbReference type="ARBA" id="ARBA00022448"/>
    </source>
</evidence>
<organism evidence="9 10">
    <name type="scientific">Legionella spiritensis</name>
    <dbReference type="NCBI Taxonomy" id="452"/>
    <lineage>
        <taxon>Bacteria</taxon>
        <taxon>Pseudomonadati</taxon>
        <taxon>Pseudomonadota</taxon>
        <taxon>Gammaproteobacteria</taxon>
        <taxon>Legionellales</taxon>
        <taxon>Legionellaceae</taxon>
        <taxon>Legionella</taxon>
    </lineage>
</organism>
<accession>A0A0W0Z9J4</accession>
<dbReference type="RefSeq" id="WP_058482428.1">
    <property type="nucleotide sequence ID" value="NZ_CAAAII010000003.1"/>
</dbReference>
<dbReference type="OrthoDB" id="5651317at2"/>
<comment type="caution">
    <text evidence="9">The sequence shown here is derived from an EMBL/GenBank/DDBJ whole genome shotgun (WGS) entry which is preliminary data.</text>
</comment>
<dbReference type="PANTHER" id="PTHR34982:SF1">
    <property type="entry name" value="FLAGELLAR ASSEMBLY PROTEIN FLIH"/>
    <property type="match status" value="1"/>
</dbReference>
<dbReference type="PANTHER" id="PTHR34982">
    <property type="entry name" value="YOP PROTEINS TRANSLOCATION PROTEIN L"/>
    <property type="match status" value="1"/>
</dbReference>
<reference evidence="9 10" key="1">
    <citation type="submission" date="2015-11" db="EMBL/GenBank/DDBJ databases">
        <title>Genomic analysis of 38 Legionella species identifies large and diverse effector repertoires.</title>
        <authorList>
            <person name="Burstein D."/>
            <person name="Amaro F."/>
            <person name="Zusman T."/>
            <person name="Lifshitz Z."/>
            <person name="Cohen O."/>
            <person name="Gilbert J.A."/>
            <person name="Pupko T."/>
            <person name="Shuman H.A."/>
            <person name="Segal G."/>
        </authorList>
    </citation>
    <scope>NUCLEOTIDE SEQUENCE [LARGE SCALE GENOMIC DNA]</scope>
    <source>
        <strain evidence="9 10">Mt.St.Helens-9</strain>
    </source>
</reference>